<feature type="transmembrane region" description="Helical" evidence="1">
    <location>
        <begin position="39"/>
        <end position="59"/>
    </location>
</feature>
<dbReference type="PANTHER" id="PTHR37919:SF2">
    <property type="entry name" value="EXPERA DOMAIN-CONTAINING PROTEIN"/>
    <property type="match status" value="1"/>
</dbReference>
<proteinExistence type="predicted"/>
<dbReference type="HOGENOM" id="CLU_076143_1_0_1"/>
<dbReference type="Proteomes" id="UP000016922">
    <property type="component" value="Unassembled WGS sequence"/>
</dbReference>
<dbReference type="KEGG" id="glz:GLAREA_10514"/>
<evidence type="ECO:0000313" key="3">
    <source>
        <dbReference type="Proteomes" id="UP000016922"/>
    </source>
</evidence>
<evidence type="ECO:0000256" key="1">
    <source>
        <dbReference type="SAM" id="Phobius"/>
    </source>
</evidence>
<keyword evidence="1" id="KW-1133">Transmembrane helix</keyword>
<sequence>MTWACTLKDDCSQPVTNNYRALLIGISKMVWSHTPRLPVLLWTAFTFPFTIWDTLYIALRPHTLPGHKWHDPIWTQVGTYAAVDGVYGEQAWLEGEGWTAAQGVVNVTEVVLYLWYYAIVRKSRKEGKGVSGKMGGKACVVGLVAGTVTLTKSMLYLMREAFSGFKYVGKADVYALLTTWVLMNVLYISFSSYMMATFAGDIIDGLSSIGEINVNKNDKQRE</sequence>
<dbReference type="GeneID" id="19469560"/>
<dbReference type="OrthoDB" id="60858at2759"/>
<keyword evidence="1" id="KW-0472">Membrane</keyword>
<name>S3DCN2_GLAL2</name>
<protein>
    <submittedName>
        <fullName evidence="2">Uncharacterized protein</fullName>
    </submittedName>
</protein>
<dbReference type="AlphaFoldDB" id="S3DCN2"/>
<keyword evidence="1" id="KW-0812">Transmembrane</keyword>
<evidence type="ECO:0000313" key="2">
    <source>
        <dbReference type="EMBL" id="EPE34819.1"/>
    </source>
</evidence>
<keyword evidence="3" id="KW-1185">Reference proteome</keyword>
<gene>
    <name evidence="2" type="ORF">GLAREA_10514</name>
</gene>
<dbReference type="RefSeq" id="XP_008077806.1">
    <property type="nucleotide sequence ID" value="XM_008079615.1"/>
</dbReference>
<organism evidence="2 3">
    <name type="scientific">Glarea lozoyensis (strain ATCC 20868 / MF5171)</name>
    <dbReference type="NCBI Taxonomy" id="1116229"/>
    <lineage>
        <taxon>Eukaryota</taxon>
        <taxon>Fungi</taxon>
        <taxon>Dikarya</taxon>
        <taxon>Ascomycota</taxon>
        <taxon>Pezizomycotina</taxon>
        <taxon>Leotiomycetes</taxon>
        <taxon>Helotiales</taxon>
        <taxon>Helotiaceae</taxon>
        <taxon>Glarea</taxon>
    </lineage>
</organism>
<feature type="transmembrane region" description="Helical" evidence="1">
    <location>
        <begin position="173"/>
        <end position="190"/>
    </location>
</feature>
<reference evidence="2 3" key="1">
    <citation type="journal article" date="2013" name="BMC Genomics">
        <title>Genomics-driven discovery of the pneumocandin biosynthetic gene cluster in the fungus Glarea lozoyensis.</title>
        <authorList>
            <person name="Chen L."/>
            <person name="Yue Q."/>
            <person name="Zhang X."/>
            <person name="Xiang M."/>
            <person name="Wang C."/>
            <person name="Li S."/>
            <person name="Che Y."/>
            <person name="Ortiz-Lopez F.J."/>
            <person name="Bills G.F."/>
            <person name="Liu X."/>
            <person name="An Z."/>
        </authorList>
    </citation>
    <scope>NUCLEOTIDE SEQUENCE [LARGE SCALE GENOMIC DNA]</scope>
    <source>
        <strain evidence="3">ATCC 20868 / MF5171</strain>
    </source>
</reference>
<dbReference type="PANTHER" id="PTHR37919">
    <property type="entry name" value="PROTEIN CBG05606"/>
    <property type="match status" value="1"/>
</dbReference>
<feature type="transmembrane region" description="Helical" evidence="1">
    <location>
        <begin position="138"/>
        <end position="158"/>
    </location>
</feature>
<feature type="transmembrane region" description="Helical" evidence="1">
    <location>
        <begin position="97"/>
        <end position="117"/>
    </location>
</feature>
<dbReference type="eggNOG" id="ENOG502S97T">
    <property type="taxonomic scope" value="Eukaryota"/>
</dbReference>
<dbReference type="EMBL" id="KE145355">
    <property type="protein sequence ID" value="EPE34819.1"/>
    <property type="molecule type" value="Genomic_DNA"/>
</dbReference>
<accession>S3DCN2</accession>